<evidence type="ECO:0000313" key="3">
    <source>
        <dbReference type="Proteomes" id="UP000615593"/>
    </source>
</evidence>
<comment type="caution">
    <text evidence="2">The sequence shown here is derived from an EMBL/GenBank/DDBJ whole genome shotgun (WGS) entry which is preliminary data.</text>
</comment>
<proteinExistence type="predicted"/>
<dbReference type="GeneID" id="94367825"/>
<protein>
    <submittedName>
        <fullName evidence="2">Uncharacterized protein</fullName>
    </submittedName>
</protein>
<gene>
    <name evidence="2" type="ORF">GCM10008088_01840</name>
</gene>
<accession>A0ABQ3BGM5</accession>
<organism evidence="2 3">
    <name type="scientific">Mesonia mobilis</name>
    <dbReference type="NCBI Taxonomy" id="369791"/>
    <lineage>
        <taxon>Bacteria</taxon>
        <taxon>Pseudomonadati</taxon>
        <taxon>Bacteroidota</taxon>
        <taxon>Flavobacteriia</taxon>
        <taxon>Flavobacteriales</taxon>
        <taxon>Flavobacteriaceae</taxon>
        <taxon>Mesonia</taxon>
    </lineage>
</organism>
<reference evidence="3" key="1">
    <citation type="journal article" date="2019" name="Int. J. Syst. Evol. Microbiol.">
        <title>The Global Catalogue of Microorganisms (GCM) 10K type strain sequencing project: providing services to taxonomists for standard genome sequencing and annotation.</title>
        <authorList>
            <consortium name="The Broad Institute Genomics Platform"/>
            <consortium name="The Broad Institute Genome Sequencing Center for Infectious Disease"/>
            <person name="Wu L."/>
            <person name="Ma J."/>
        </authorList>
    </citation>
    <scope>NUCLEOTIDE SEQUENCE [LARGE SCALE GENOMIC DNA]</scope>
    <source>
        <strain evidence="3">KCTC 12708</strain>
    </source>
</reference>
<keyword evidence="1" id="KW-0812">Transmembrane</keyword>
<keyword evidence="1" id="KW-1133">Transmembrane helix</keyword>
<keyword evidence="3" id="KW-1185">Reference proteome</keyword>
<feature type="transmembrane region" description="Helical" evidence="1">
    <location>
        <begin position="199"/>
        <end position="217"/>
    </location>
</feature>
<dbReference type="Proteomes" id="UP000615593">
    <property type="component" value="Unassembled WGS sequence"/>
</dbReference>
<sequence length="219" mass="25748">MKNFKIGPKNYFFEEDKFEGKTPISNLSLYHFQRAETYQFYVLLINDAKAIRAILFGEGDELVDYLKANNVIYKKYDLSHHKIKTTSERNPDLRSETIEATTKEGHHLIIYTSNRFKQGYKKPCFVHAWLIDKEGKRKELFLRYKTDKAVLTGLYKVKAVLLKEVEKDSEEAQAIKNKYFHSLQRELNKELTEAENNKIFGYIILIISVLFGLFLIFNS</sequence>
<dbReference type="EMBL" id="BMWY01000001">
    <property type="protein sequence ID" value="GGZ44466.1"/>
    <property type="molecule type" value="Genomic_DNA"/>
</dbReference>
<name>A0ABQ3BGM5_9FLAO</name>
<dbReference type="RefSeq" id="WP_027884859.1">
    <property type="nucleotide sequence ID" value="NZ_BMWY01000001.1"/>
</dbReference>
<keyword evidence="1" id="KW-0472">Membrane</keyword>
<evidence type="ECO:0000313" key="2">
    <source>
        <dbReference type="EMBL" id="GGZ44466.1"/>
    </source>
</evidence>
<evidence type="ECO:0000256" key="1">
    <source>
        <dbReference type="SAM" id="Phobius"/>
    </source>
</evidence>